<sequence>MDIKSFVIPAIDIKEGKVIRLFRGEFDKAKVYPYIPEELAGIFGAAGFKRIHLVDLDGAEGGKPKNIQHIKRVRAVFNGEIEFGGGVRSYGLAKALFDEGIDYVVIGTLALKDPDEFERIILDFPGKVILSIDSKEGKVAVGGWREESSTTPEELASAYDSKPIWGYLYTIIERDGSLEGVDVKPYREIKSVVKKPVLASGGVSSLEDVEKLYGVVDGVVVGKAIYEGRIPVEGF</sequence>
<dbReference type="OrthoDB" id="9781903at2"/>
<proteinExistence type="inferred from homology"/>
<dbReference type="InterPro" id="IPR006063">
    <property type="entry name" value="HisA_bact_arch"/>
</dbReference>
<accession>A0A497XS14</accession>
<evidence type="ECO:0000256" key="3">
    <source>
        <dbReference type="ARBA" id="ARBA00005133"/>
    </source>
</evidence>
<keyword evidence="6 9" id="KW-0028">Amino-acid biosynthesis</keyword>
<keyword evidence="8 9" id="KW-0413">Isomerase</keyword>
<dbReference type="GO" id="GO:0000105">
    <property type="term" value="P:L-histidine biosynthetic process"/>
    <property type="evidence" value="ECO:0007669"/>
    <property type="project" value="UniProtKB-UniRule"/>
</dbReference>
<dbReference type="FunFam" id="3.20.20.70:FF:000009">
    <property type="entry name" value="1-(5-phosphoribosyl)-5-[(5-phosphoribosylamino)methylideneamino] imidazole-4-carboxamide isomerase"/>
    <property type="match status" value="1"/>
</dbReference>
<organism evidence="12 13">
    <name type="scientific">Hydrogenivirga caldilitoris</name>
    <dbReference type="NCBI Taxonomy" id="246264"/>
    <lineage>
        <taxon>Bacteria</taxon>
        <taxon>Pseudomonadati</taxon>
        <taxon>Aquificota</taxon>
        <taxon>Aquificia</taxon>
        <taxon>Aquificales</taxon>
        <taxon>Aquificaceae</taxon>
        <taxon>Hydrogenivirga</taxon>
    </lineage>
</organism>
<protein>
    <recommendedName>
        <fullName evidence="9 11">1-(5-phosphoribosyl)-5-[(5-phosphoribosylamino)methylideneamino] imidazole-4-carboxamide isomerase</fullName>
        <ecNumber evidence="9 11">5.3.1.16</ecNumber>
    </recommendedName>
    <alternativeName>
        <fullName evidence="9">Phosphoribosylformimino-5-aminoimidazole carboxamide ribotide isomerase</fullName>
    </alternativeName>
</protein>
<dbReference type="InterPro" id="IPR006062">
    <property type="entry name" value="His_biosynth"/>
</dbReference>
<comment type="similarity">
    <text evidence="4 9 10">Belongs to the HisA/HisF family.</text>
</comment>
<evidence type="ECO:0000313" key="12">
    <source>
        <dbReference type="EMBL" id="RLJ70950.1"/>
    </source>
</evidence>
<comment type="caution">
    <text evidence="12">The sequence shown here is derived from an EMBL/GenBank/DDBJ whole genome shotgun (WGS) entry which is preliminary data.</text>
</comment>
<dbReference type="InterPro" id="IPR013785">
    <property type="entry name" value="Aldolase_TIM"/>
</dbReference>
<feature type="active site" description="Proton acceptor" evidence="9">
    <location>
        <position position="12"/>
    </location>
</feature>
<dbReference type="SUPFAM" id="SSF51366">
    <property type="entry name" value="Ribulose-phoshate binding barrel"/>
    <property type="match status" value="1"/>
</dbReference>
<comment type="subcellular location">
    <subcellularLocation>
        <location evidence="2 9 11">Cytoplasm</location>
    </subcellularLocation>
</comment>
<evidence type="ECO:0000256" key="2">
    <source>
        <dbReference type="ARBA" id="ARBA00004496"/>
    </source>
</evidence>
<name>A0A497XS14_9AQUI</name>
<dbReference type="InterPro" id="IPR011060">
    <property type="entry name" value="RibuloseP-bd_barrel"/>
</dbReference>
<evidence type="ECO:0000256" key="7">
    <source>
        <dbReference type="ARBA" id="ARBA00023102"/>
    </source>
</evidence>
<dbReference type="InterPro" id="IPR023016">
    <property type="entry name" value="HisA/PriA"/>
</dbReference>
<evidence type="ECO:0000256" key="11">
    <source>
        <dbReference type="RuleBase" id="RU003658"/>
    </source>
</evidence>
<keyword evidence="7 9" id="KW-0368">Histidine biosynthesis</keyword>
<dbReference type="EMBL" id="RCCJ01000001">
    <property type="protein sequence ID" value="RLJ70950.1"/>
    <property type="molecule type" value="Genomic_DNA"/>
</dbReference>
<dbReference type="EC" id="5.3.1.16" evidence="9 11"/>
<evidence type="ECO:0000256" key="5">
    <source>
        <dbReference type="ARBA" id="ARBA00022490"/>
    </source>
</evidence>
<comment type="pathway">
    <text evidence="3 9 11">Amino-acid biosynthesis; L-histidine biosynthesis; L-histidine from 5-phospho-alpha-D-ribose 1-diphosphate: step 4/9.</text>
</comment>
<dbReference type="GO" id="GO:0005737">
    <property type="term" value="C:cytoplasm"/>
    <property type="evidence" value="ECO:0007669"/>
    <property type="project" value="UniProtKB-SubCell"/>
</dbReference>
<evidence type="ECO:0000256" key="8">
    <source>
        <dbReference type="ARBA" id="ARBA00023235"/>
    </source>
</evidence>
<dbReference type="PANTHER" id="PTHR43090:SF2">
    <property type="entry name" value="1-(5-PHOSPHORIBOSYL)-5-[(5-PHOSPHORIBOSYLAMINO)METHYLIDENEAMINO] IMIDAZOLE-4-CARBOXAMIDE ISOMERASE"/>
    <property type="match status" value="1"/>
</dbReference>
<gene>
    <name evidence="9" type="primary">hisA</name>
    <name evidence="12" type="ORF">BCF55_1239</name>
</gene>
<dbReference type="GO" id="GO:0003949">
    <property type="term" value="F:1-(5-phosphoribosyl)-5-[(5-phosphoribosylamino)methylideneamino]imidazole-4-carboxamide isomerase activity"/>
    <property type="evidence" value="ECO:0007669"/>
    <property type="project" value="UniProtKB-UniRule"/>
</dbReference>
<comment type="catalytic activity">
    <reaction evidence="1 9 11">
        <text>1-(5-phospho-beta-D-ribosyl)-5-[(5-phospho-beta-D-ribosylamino)methylideneamino]imidazole-4-carboxamide = 5-[(5-phospho-1-deoxy-D-ribulos-1-ylimino)methylamino]-1-(5-phospho-beta-D-ribosyl)imidazole-4-carboxamide</text>
        <dbReference type="Rhea" id="RHEA:15469"/>
        <dbReference type="ChEBI" id="CHEBI:58435"/>
        <dbReference type="ChEBI" id="CHEBI:58525"/>
        <dbReference type="EC" id="5.3.1.16"/>
    </reaction>
</comment>
<reference evidence="12" key="1">
    <citation type="submission" date="2018-10" db="EMBL/GenBank/DDBJ databases">
        <title>Genomic Encyclopedia of Archaeal and Bacterial Type Strains, Phase II (KMG-II): from individual species to whole genera.</title>
        <authorList>
            <person name="Goeker M."/>
        </authorList>
    </citation>
    <scope>NUCLEOTIDE SEQUENCE [LARGE SCALE GENOMIC DNA]</scope>
    <source>
        <strain evidence="12">DSM 16510</strain>
    </source>
</reference>
<evidence type="ECO:0000256" key="9">
    <source>
        <dbReference type="HAMAP-Rule" id="MF_01014"/>
    </source>
</evidence>
<evidence type="ECO:0000256" key="6">
    <source>
        <dbReference type="ARBA" id="ARBA00022605"/>
    </source>
</evidence>
<dbReference type="CDD" id="cd04732">
    <property type="entry name" value="HisA"/>
    <property type="match status" value="1"/>
</dbReference>
<evidence type="ECO:0000256" key="1">
    <source>
        <dbReference type="ARBA" id="ARBA00000901"/>
    </source>
</evidence>
<dbReference type="GO" id="GO:0000162">
    <property type="term" value="P:L-tryptophan biosynthetic process"/>
    <property type="evidence" value="ECO:0007669"/>
    <property type="project" value="TreeGrafter"/>
</dbReference>
<keyword evidence="13" id="KW-1185">Reference proteome</keyword>
<dbReference type="Pfam" id="PF00977">
    <property type="entry name" value="His_biosynth"/>
    <property type="match status" value="1"/>
</dbReference>
<keyword evidence="5 9" id="KW-0963">Cytoplasm</keyword>
<dbReference type="Gene3D" id="3.20.20.70">
    <property type="entry name" value="Aldolase class I"/>
    <property type="match status" value="1"/>
</dbReference>
<dbReference type="HAMAP" id="MF_01014">
    <property type="entry name" value="HisA"/>
    <property type="match status" value="1"/>
</dbReference>
<dbReference type="RefSeq" id="WP_121011525.1">
    <property type="nucleotide sequence ID" value="NZ_RCCJ01000001.1"/>
</dbReference>
<dbReference type="UniPathway" id="UPA00031">
    <property type="reaction ID" value="UER00009"/>
</dbReference>
<evidence type="ECO:0000256" key="4">
    <source>
        <dbReference type="ARBA" id="ARBA00009667"/>
    </source>
</evidence>
<evidence type="ECO:0000313" key="13">
    <source>
        <dbReference type="Proteomes" id="UP000267841"/>
    </source>
</evidence>
<dbReference type="AlphaFoldDB" id="A0A497XS14"/>
<dbReference type="PANTHER" id="PTHR43090">
    <property type="entry name" value="1-(5-PHOSPHORIBOSYL)-5-[(5-PHOSPHORIBOSYLAMINO)METHYLIDENEAMINO] IMIDAZOLE-4-CARBOXAMIDE ISOMERASE"/>
    <property type="match status" value="1"/>
</dbReference>
<dbReference type="NCBIfam" id="TIGR00007">
    <property type="entry name" value="1-(5-phosphoribosyl)-5-[(5-phosphoribosylamino)methylideneamino]imidazole-4-carboxamide isomerase"/>
    <property type="match status" value="1"/>
</dbReference>
<dbReference type="InterPro" id="IPR044524">
    <property type="entry name" value="Isoase_HisA-like"/>
</dbReference>
<dbReference type="Proteomes" id="UP000267841">
    <property type="component" value="Unassembled WGS sequence"/>
</dbReference>
<feature type="active site" description="Proton donor" evidence="9">
    <location>
        <position position="133"/>
    </location>
</feature>
<evidence type="ECO:0000256" key="10">
    <source>
        <dbReference type="RuleBase" id="RU003657"/>
    </source>
</evidence>